<evidence type="ECO:0008006" key="4">
    <source>
        <dbReference type="Google" id="ProtNLM"/>
    </source>
</evidence>
<proteinExistence type="predicted"/>
<reference evidence="2 3" key="1">
    <citation type="submission" date="2018-08" db="EMBL/GenBank/DDBJ databases">
        <title>A genome reference for cultivated species of the human gut microbiota.</title>
        <authorList>
            <person name="Zou Y."/>
            <person name="Xue W."/>
            <person name="Luo G."/>
        </authorList>
    </citation>
    <scope>NUCLEOTIDE SEQUENCE [LARGE SCALE GENOMIC DNA]</scope>
    <source>
        <strain evidence="2 3">AM07-24</strain>
    </source>
</reference>
<evidence type="ECO:0000313" key="3">
    <source>
        <dbReference type="Proteomes" id="UP000284841"/>
    </source>
</evidence>
<evidence type="ECO:0000313" key="2">
    <source>
        <dbReference type="EMBL" id="RHJ83743.1"/>
    </source>
</evidence>
<feature type="transmembrane region" description="Helical" evidence="1">
    <location>
        <begin position="73"/>
        <end position="89"/>
    </location>
</feature>
<feature type="transmembrane region" description="Helical" evidence="1">
    <location>
        <begin position="95"/>
        <end position="118"/>
    </location>
</feature>
<dbReference type="Pfam" id="PF03729">
    <property type="entry name" value="DUF308"/>
    <property type="match status" value="2"/>
</dbReference>
<comment type="caution">
    <text evidence="2">The sequence shown here is derived from an EMBL/GenBank/DDBJ whole genome shotgun (WGS) entry which is preliminary data.</text>
</comment>
<dbReference type="PANTHER" id="PTHR34989">
    <property type="entry name" value="PROTEIN HDED"/>
    <property type="match status" value="1"/>
</dbReference>
<dbReference type="EMBL" id="QRMS01000008">
    <property type="protein sequence ID" value="RHJ83743.1"/>
    <property type="molecule type" value="Genomic_DNA"/>
</dbReference>
<dbReference type="InterPro" id="IPR052712">
    <property type="entry name" value="Acid_resist_chaperone_HdeD"/>
</dbReference>
<gene>
    <name evidence="2" type="ORF">DW099_18665</name>
</gene>
<keyword evidence="1" id="KW-0812">Transmembrane</keyword>
<organism evidence="2 3">
    <name type="scientific">Emergencia timonensis</name>
    <dbReference type="NCBI Taxonomy" id="1776384"/>
    <lineage>
        <taxon>Bacteria</taxon>
        <taxon>Bacillati</taxon>
        <taxon>Bacillota</taxon>
        <taxon>Clostridia</taxon>
        <taxon>Peptostreptococcales</taxon>
        <taxon>Anaerovoracaceae</taxon>
        <taxon>Emergencia</taxon>
    </lineage>
</organism>
<feature type="transmembrane region" description="Helical" evidence="1">
    <location>
        <begin position="130"/>
        <end position="150"/>
    </location>
</feature>
<feature type="transmembrane region" description="Helical" evidence="1">
    <location>
        <begin position="156"/>
        <end position="176"/>
    </location>
</feature>
<dbReference type="InterPro" id="IPR005325">
    <property type="entry name" value="DUF308_memb"/>
</dbReference>
<keyword evidence="1" id="KW-1133">Transmembrane helix</keyword>
<keyword evidence="3" id="KW-1185">Reference proteome</keyword>
<keyword evidence="1" id="KW-0472">Membrane</keyword>
<dbReference type="PANTHER" id="PTHR34989:SF1">
    <property type="entry name" value="PROTEIN HDED"/>
    <property type="match status" value="1"/>
</dbReference>
<accession>A0A415DUG6</accession>
<evidence type="ECO:0000256" key="1">
    <source>
        <dbReference type="SAM" id="Phobius"/>
    </source>
</evidence>
<name>A0A415DUG6_9FIRM</name>
<dbReference type="Proteomes" id="UP000284841">
    <property type="component" value="Unassembled WGS sequence"/>
</dbReference>
<feature type="transmembrane region" description="Helical" evidence="1">
    <location>
        <begin position="41"/>
        <end position="61"/>
    </location>
</feature>
<protein>
    <recommendedName>
        <fullName evidence="4">DUF308 domain-containing protein</fullName>
    </recommendedName>
</protein>
<dbReference type="STRING" id="1776384.GCA_900086585_01226"/>
<dbReference type="RefSeq" id="WP_082907373.1">
    <property type="nucleotide sequence ID" value="NZ_CATXAO010000011.1"/>
</dbReference>
<dbReference type="OrthoDB" id="1778634at2"/>
<sequence>MKEGVYLKNKNTSKFISSLIYAALGLVLIVYPTLIGETICWMLAGAAAAMGAVNLIGYAMSKGDAPSDESSDGLATGIVLLLLAVFIVIKSEFVISIIPFVLGFMITVKGVVGVQSAINLKRFGYGSFKGSLIAAVLVMAFGIVMMMNPFSTVKVLFTMIGIGLLVSGVVDIAANIMMTREMKKFKDD</sequence>
<dbReference type="GO" id="GO:0005886">
    <property type="term" value="C:plasma membrane"/>
    <property type="evidence" value="ECO:0007669"/>
    <property type="project" value="TreeGrafter"/>
</dbReference>
<dbReference type="AlphaFoldDB" id="A0A415DUG6"/>
<feature type="transmembrane region" description="Helical" evidence="1">
    <location>
        <begin position="15"/>
        <end position="35"/>
    </location>
</feature>